<protein>
    <submittedName>
        <fullName evidence="2">ABC-2 type transport system permease protein</fullName>
    </submittedName>
</protein>
<feature type="transmembrane region" description="Helical" evidence="1">
    <location>
        <begin position="176"/>
        <end position="200"/>
    </location>
</feature>
<proteinExistence type="predicted"/>
<dbReference type="STRING" id="224999.GCA_001485475_01788"/>
<dbReference type="PANTHER" id="PTHR43471">
    <property type="entry name" value="ABC TRANSPORTER PERMEASE"/>
    <property type="match status" value="1"/>
</dbReference>
<accession>A0A0U9I5C6</accession>
<evidence type="ECO:0000256" key="1">
    <source>
        <dbReference type="SAM" id="Phobius"/>
    </source>
</evidence>
<organism evidence="2">
    <name type="scientific">Tepidanaerobacter syntrophicus</name>
    <dbReference type="NCBI Taxonomy" id="224999"/>
    <lineage>
        <taxon>Bacteria</taxon>
        <taxon>Bacillati</taxon>
        <taxon>Bacillota</taxon>
        <taxon>Clostridia</taxon>
        <taxon>Thermosediminibacterales</taxon>
        <taxon>Tepidanaerobacteraceae</taxon>
        <taxon>Tepidanaerobacter</taxon>
    </lineage>
</organism>
<evidence type="ECO:0000313" key="2">
    <source>
        <dbReference type="EMBL" id="GAQ25752.1"/>
    </source>
</evidence>
<sequence>MISKLKNIFGINTSESTSKEILGGIDVVFFKELADQLSSIRYIILFALITLTGVVSFYSAISNIGTLTEDSGTNFILIRLFTTSGTSLPSFTWFLSLLGPLLGLSMGFDAINAEQSNGTLTRLLAQPIYRDDVINGKFFARLFILTLMTFALGGFVAGMGIVLTGVAPEGEEVVRLIIYLLLSVVYMAFWVALSMLFSVIFRQTATSALSTIALWLFFTIFLPIFAGMVADTLFPVTDKADVLTQLYNIKLSQGISRLSPSTLYSEAAVTILSPNVRTLGPVLLEQAYGAVPGSLPLGQSLLLIWPHLTGLIAGTMIIFGITYTLFMRQEIRA</sequence>
<dbReference type="Pfam" id="PF12679">
    <property type="entry name" value="ABC2_membrane_2"/>
    <property type="match status" value="1"/>
</dbReference>
<gene>
    <name evidence="2" type="ORF">TSYNT_8289</name>
</gene>
<feature type="transmembrane region" description="Helical" evidence="1">
    <location>
        <begin position="138"/>
        <end position="164"/>
    </location>
</feature>
<keyword evidence="1" id="KW-0472">Membrane</keyword>
<dbReference type="Proteomes" id="UP000062160">
    <property type="component" value="Unassembled WGS sequence"/>
</dbReference>
<dbReference type="AlphaFoldDB" id="A0A0U9I5C6"/>
<reference evidence="2" key="1">
    <citation type="journal article" date="2016" name="Genome Announc.">
        <title>Draft Genome Sequence of the Syntrophic Lactate-Degrading Bacterium Tepidanaerobacter syntrophicus JLT.</title>
        <authorList>
            <person name="Matsuura N."/>
            <person name="Ohashi A."/>
            <person name="Tourlousse D.M."/>
            <person name="Sekiguchi Y."/>
        </authorList>
    </citation>
    <scope>NUCLEOTIDE SEQUENCE [LARGE SCALE GENOMIC DNA]</scope>
    <source>
        <strain evidence="2">JL</strain>
    </source>
</reference>
<feature type="transmembrane region" description="Helical" evidence="1">
    <location>
        <begin position="40"/>
        <end position="61"/>
    </location>
</feature>
<name>A0A0U9I5C6_9FIRM</name>
<dbReference type="GO" id="GO:0140359">
    <property type="term" value="F:ABC-type transporter activity"/>
    <property type="evidence" value="ECO:0007669"/>
    <property type="project" value="InterPro"/>
</dbReference>
<dbReference type="EMBL" id="DF977002">
    <property type="protein sequence ID" value="GAQ25752.1"/>
    <property type="molecule type" value="Genomic_DNA"/>
</dbReference>
<dbReference type="RefSeq" id="WP_059033215.1">
    <property type="nucleotide sequence ID" value="NZ_BSDN01000008.1"/>
</dbReference>
<keyword evidence="1" id="KW-0812">Transmembrane</keyword>
<dbReference type="PANTHER" id="PTHR43471:SF14">
    <property type="entry name" value="ABC-2 TYPE TRANSPORT SYSTEM PERMEASE PROTEIN"/>
    <property type="match status" value="1"/>
</dbReference>
<keyword evidence="1" id="KW-1133">Transmembrane helix</keyword>
<dbReference type="GO" id="GO:0005886">
    <property type="term" value="C:plasma membrane"/>
    <property type="evidence" value="ECO:0007669"/>
    <property type="project" value="UniProtKB-SubCell"/>
</dbReference>
<feature type="transmembrane region" description="Helical" evidence="1">
    <location>
        <begin position="212"/>
        <end position="230"/>
    </location>
</feature>
<keyword evidence="3" id="KW-1185">Reference proteome</keyword>
<feature type="transmembrane region" description="Helical" evidence="1">
    <location>
        <begin position="304"/>
        <end position="326"/>
    </location>
</feature>
<dbReference type="OrthoDB" id="9795677at2"/>
<evidence type="ECO:0000313" key="3">
    <source>
        <dbReference type="Proteomes" id="UP000062160"/>
    </source>
</evidence>